<evidence type="ECO:0000256" key="3">
    <source>
        <dbReference type="ARBA" id="ARBA00022692"/>
    </source>
</evidence>
<keyword evidence="3 7" id="KW-0812">Transmembrane</keyword>
<dbReference type="GO" id="GO:0015288">
    <property type="term" value="F:porin activity"/>
    <property type="evidence" value="ECO:0007669"/>
    <property type="project" value="TreeGrafter"/>
</dbReference>
<dbReference type="AlphaFoldDB" id="A0A0L8AGP1"/>
<dbReference type="Gene3D" id="1.20.1600.10">
    <property type="entry name" value="Outer membrane efflux proteins (OEP)"/>
    <property type="match status" value="1"/>
</dbReference>
<comment type="caution">
    <text evidence="8">The sequence shown here is derived from an EMBL/GenBank/DDBJ whole genome shotgun (WGS) entry which is preliminary data.</text>
</comment>
<organism evidence="8 9">
    <name type="scientific">Roseivirga seohaensis subsp. aquiponti</name>
    <dbReference type="NCBI Taxonomy" id="1566026"/>
    <lineage>
        <taxon>Bacteria</taxon>
        <taxon>Pseudomonadati</taxon>
        <taxon>Bacteroidota</taxon>
        <taxon>Cytophagia</taxon>
        <taxon>Cytophagales</taxon>
        <taxon>Roseivirgaceae</taxon>
        <taxon>Roseivirga</taxon>
    </lineage>
</organism>
<evidence type="ECO:0000256" key="6">
    <source>
        <dbReference type="SAM" id="Coils"/>
    </source>
</evidence>
<dbReference type="RefSeq" id="WP_053224935.1">
    <property type="nucleotide sequence ID" value="NZ_JSVA01000022.1"/>
</dbReference>
<dbReference type="PATRIC" id="fig|1566026.4.peg.1817"/>
<evidence type="ECO:0000256" key="2">
    <source>
        <dbReference type="ARBA" id="ARBA00022452"/>
    </source>
</evidence>
<evidence type="ECO:0000256" key="4">
    <source>
        <dbReference type="ARBA" id="ARBA00023136"/>
    </source>
</evidence>
<dbReference type="GO" id="GO:1990281">
    <property type="term" value="C:efflux pump complex"/>
    <property type="evidence" value="ECO:0007669"/>
    <property type="project" value="TreeGrafter"/>
</dbReference>
<dbReference type="SUPFAM" id="SSF56954">
    <property type="entry name" value="Outer membrane efflux proteins (OEP)"/>
    <property type="match status" value="1"/>
</dbReference>
<reference evidence="9" key="1">
    <citation type="submission" date="2014-11" db="EMBL/GenBank/DDBJ databases">
        <title>Genome sequencing of Roseivirga sp. D-25.</title>
        <authorList>
            <person name="Selvaratnam C."/>
            <person name="Thevarajoo S."/>
            <person name="Goh K.M."/>
            <person name="Eee R."/>
            <person name="Chan K.-G."/>
            <person name="Chong C.S."/>
        </authorList>
    </citation>
    <scope>NUCLEOTIDE SEQUENCE [LARGE SCALE GENOMIC DNA]</scope>
    <source>
        <strain evidence="9">D-25</strain>
    </source>
</reference>
<keyword evidence="6" id="KW-0175">Coiled coil</keyword>
<keyword evidence="4 7" id="KW-0472">Membrane</keyword>
<evidence type="ECO:0000313" key="8">
    <source>
        <dbReference type="EMBL" id="KOF01548.1"/>
    </source>
</evidence>
<evidence type="ECO:0008006" key="10">
    <source>
        <dbReference type="Google" id="ProtNLM"/>
    </source>
</evidence>
<dbReference type="OrthoDB" id="1680428at2"/>
<dbReference type="GO" id="GO:0009279">
    <property type="term" value="C:cell outer membrane"/>
    <property type="evidence" value="ECO:0007669"/>
    <property type="project" value="UniProtKB-SubCell"/>
</dbReference>
<dbReference type="PANTHER" id="PTHR30026:SF20">
    <property type="entry name" value="OUTER MEMBRANE PROTEIN TOLC"/>
    <property type="match status" value="1"/>
</dbReference>
<keyword evidence="2" id="KW-1134">Transmembrane beta strand</keyword>
<keyword evidence="5" id="KW-0998">Cell outer membrane</keyword>
<dbReference type="Proteomes" id="UP000036908">
    <property type="component" value="Unassembled WGS sequence"/>
</dbReference>
<keyword evidence="7" id="KW-1133">Transmembrane helix</keyword>
<dbReference type="EMBL" id="JSVA01000022">
    <property type="protein sequence ID" value="KOF01548.1"/>
    <property type="molecule type" value="Genomic_DNA"/>
</dbReference>
<dbReference type="GO" id="GO:0015562">
    <property type="term" value="F:efflux transmembrane transporter activity"/>
    <property type="evidence" value="ECO:0007669"/>
    <property type="project" value="InterPro"/>
</dbReference>
<evidence type="ECO:0000256" key="1">
    <source>
        <dbReference type="ARBA" id="ARBA00004442"/>
    </source>
</evidence>
<evidence type="ECO:0000256" key="7">
    <source>
        <dbReference type="SAM" id="Phobius"/>
    </source>
</evidence>
<dbReference type="InterPro" id="IPR051906">
    <property type="entry name" value="TolC-like"/>
</dbReference>
<evidence type="ECO:0000256" key="5">
    <source>
        <dbReference type="ARBA" id="ARBA00023237"/>
    </source>
</evidence>
<feature type="transmembrane region" description="Helical" evidence="7">
    <location>
        <begin position="52"/>
        <end position="69"/>
    </location>
</feature>
<gene>
    <name evidence="8" type="ORF">OB69_16900</name>
</gene>
<protein>
    <recommendedName>
        <fullName evidence="10">Transporter</fullName>
    </recommendedName>
</protein>
<proteinExistence type="predicted"/>
<keyword evidence="9" id="KW-1185">Reference proteome</keyword>
<name>A0A0L8AGP1_9BACT</name>
<comment type="subcellular location">
    <subcellularLocation>
        <location evidence="1">Cell outer membrane</location>
    </subcellularLocation>
</comment>
<feature type="coiled-coil region" evidence="6">
    <location>
        <begin position="218"/>
        <end position="245"/>
    </location>
</feature>
<dbReference type="PANTHER" id="PTHR30026">
    <property type="entry name" value="OUTER MEMBRANE PROTEIN TOLC"/>
    <property type="match status" value="1"/>
</dbReference>
<sequence length="463" mass="52984">MNQPSYNLIYQLNKYTALTIKLIQLVSFQLLSNIQTIEYQLKSVVNFRLRKNIFYICGVWILMGMGLRAQSPLNDYLMIAAEQNPALKAKYNQYLVALENVNQQGVLPDPNLSFGYFISPVETRVGAQQLKLSISQMFPWMGTLKTKEQATTSIAKARFEEFEEAKNLLFLNVKTKWLLLFEVQEEIRITTENLRILRSYEPITKTKYEASLVSLTDLVRVQITIEQSQTKLELLELKKASLLGDFNTLLNRDLNTEVIINESLEINNQHGASLDSVLVNQPGIKAVQANLEAVDSEVILAQLKRKPNIGVGLDYVMVNKRKDMTMADNGKDVLMPMVTVSLPIFGKKNQSVIKEAELKKEVIAGQYYGLQNQLRNTWNTTEFDIQAALKELNQINSEVNKTQTLLSILISEYTNDNRNFEDLLATQQKLLQLQLTKIKSKIKHREALYKREYLTGSTLNQFK</sequence>
<evidence type="ECO:0000313" key="9">
    <source>
        <dbReference type="Proteomes" id="UP000036908"/>
    </source>
</evidence>
<accession>A0A0L8AGP1</accession>